<protein>
    <submittedName>
        <fullName evidence="1">Uncharacterized protein</fullName>
    </submittedName>
</protein>
<dbReference type="AlphaFoldDB" id="A0A016VPY3"/>
<organism evidence="1 2">
    <name type="scientific">Ancylostoma ceylanicum</name>
    <dbReference type="NCBI Taxonomy" id="53326"/>
    <lineage>
        <taxon>Eukaryota</taxon>
        <taxon>Metazoa</taxon>
        <taxon>Ecdysozoa</taxon>
        <taxon>Nematoda</taxon>
        <taxon>Chromadorea</taxon>
        <taxon>Rhabditida</taxon>
        <taxon>Rhabditina</taxon>
        <taxon>Rhabditomorpha</taxon>
        <taxon>Strongyloidea</taxon>
        <taxon>Ancylostomatidae</taxon>
        <taxon>Ancylostomatinae</taxon>
        <taxon>Ancylostoma</taxon>
    </lineage>
</organism>
<sequence length="130" mass="14673">MFGSNAVGIGRRTILYLLDGMSDFERENRRDDISILPDMVWRELDMAVEEIRVEVVDDLLHYPSRWGDRSIWAPEGCHLGLTVGEVSAGVADASPCLCGFCQHCCSSLLKVFFYRFFAPSCELGCEDISW</sequence>
<dbReference type="OrthoDB" id="5892546at2759"/>
<proteinExistence type="predicted"/>
<evidence type="ECO:0000313" key="1">
    <source>
        <dbReference type="EMBL" id="EYC29624.1"/>
    </source>
</evidence>
<evidence type="ECO:0000313" key="2">
    <source>
        <dbReference type="Proteomes" id="UP000024635"/>
    </source>
</evidence>
<comment type="caution">
    <text evidence="1">The sequence shown here is derived from an EMBL/GenBank/DDBJ whole genome shotgun (WGS) entry which is preliminary data.</text>
</comment>
<accession>A0A016VPY3</accession>
<dbReference type="EMBL" id="JARK01001342">
    <property type="protein sequence ID" value="EYC29624.1"/>
    <property type="molecule type" value="Genomic_DNA"/>
</dbReference>
<name>A0A016VPY3_9BILA</name>
<gene>
    <name evidence="1" type="primary">Acey_s0006.g3079</name>
    <name evidence="1" type="ORF">Y032_0006g3079</name>
</gene>
<dbReference type="Proteomes" id="UP000024635">
    <property type="component" value="Unassembled WGS sequence"/>
</dbReference>
<reference evidence="2" key="1">
    <citation type="journal article" date="2015" name="Nat. Genet.">
        <title>The genome and transcriptome of the zoonotic hookworm Ancylostoma ceylanicum identify infection-specific gene families.</title>
        <authorList>
            <person name="Schwarz E.M."/>
            <person name="Hu Y."/>
            <person name="Antoshechkin I."/>
            <person name="Miller M.M."/>
            <person name="Sternberg P.W."/>
            <person name="Aroian R.V."/>
        </authorList>
    </citation>
    <scope>NUCLEOTIDE SEQUENCE</scope>
    <source>
        <strain evidence="2">HY135</strain>
    </source>
</reference>
<keyword evidence="2" id="KW-1185">Reference proteome</keyword>